<proteinExistence type="predicted"/>
<gene>
    <name evidence="1" type="ORF">C1I98_19605</name>
</gene>
<dbReference type="AlphaFoldDB" id="A0A2W2G3B7"/>
<dbReference type="EMBL" id="POUA01000151">
    <property type="protein sequence ID" value="PZG42611.1"/>
    <property type="molecule type" value="Genomic_DNA"/>
</dbReference>
<keyword evidence="2" id="KW-1185">Reference proteome</keyword>
<protein>
    <submittedName>
        <fullName evidence="1">Uncharacterized protein</fullName>
    </submittedName>
</protein>
<evidence type="ECO:0000313" key="1">
    <source>
        <dbReference type="EMBL" id="PZG42611.1"/>
    </source>
</evidence>
<dbReference type="Proteomes" id="UP000248544">
    <property type="component" value="Unassembled WGS sequence"/>
</dbReference>
<accession>A0A2W2G3B7</accession>
<sequence length="61" mass="6448">MAAGVPRVGLLAEVVLVACRSPVVRRAGRVARQVVRPVGRLLLPVAAAPVNRLLPILLIAY</sequence>
<reference evidence="1 2" key="1">
    <citation type="submission" date="2018-01" db="EMBL/GenBank/DDBJ databases">
        <title>Draft genome sequence of Sphaerisporangium sp. 7K107.</title>
        <authorList>
            <person name="Sahin N."/>
            <person name="Saygin H."/>
            <person name="Ay H."/>
        </authorList>
    </citation>
    <scope>NUCLEOTIDE SEQUENCE [LARGE SCALE GENOMIC DNA]</scope>
    <source>
        <strain evidence="1 2">7K107</strain>
    </source>
</reference>
<comment type="caution">
    <text evidence="1">The sequence shown here is derived from an EMBL/GenBank/DDBJ whole genome shotgun (WGS) entry which is preliminary data.</text>
</comment>
<evidence type="ECO:0000313" key="2">
    <source>
        <dbReference type="Proteomes" id="UP000248544"/>
    </source>
</evidence>
<name>A0A2W2G3B7_9ACTN</name>
<organism evidence="1 2">
    <name type="scientific">Spongiactinospora gelatinilytica</name>
    <dbReference type="NCBI Taxonomy" id="2666298"/>
    <lineage>
        <taxon>Bacteria</taxon>
        <taxon>Bacillati</taxon>
        <taxon>Actinomycetota</taxon>
        <taxon>Actinomycetes</taxon>
        <taxon>Streptosporangiales</taxon>
        <taxon>Streptosporangiaceae</taxon>
        <taxon>Spongiactinospora</taxon>
    </lineage>
</organism>